<sequence>MAKSLKAFMFRQYLTVGTVELHPPTSISISTDDHGKVLRVLHDMDDCVIHFPICIAVHEGPLSWIGFKQHTSTTGVTSDRSSREPVEKEAGATSQSGPTSLCHLPDIAGTALCVEPDLIAMLSSTISEEFRRLDNLFQLSTDAPKVVRDIRDTVIAIEDLVILVRHSDLKNKAVIMDQLQFINRAGRKSSHLLQVYTARLSSALGVIIASASFTTDLVEENASLAGLAKSFFCAVSSPFYTCQNKAHDAFVHTIHMIEVLIRKLGEYNAATDDSLILLEEHIRGVADIVGEELHEVAVEIGELLDRLWMRLWMRLGRNNSRLLEAKLRFEALARVGYQTRILKTVVWNVREELDALQLATDELRAGAAESLLLQELIPHSRVVEALAEGAQKLRKRLNSQNLEDLPSIPLITSVGSFTRADEFSM</sequence>
<gene>
    <name evidence="1" type="ORF">BDN72DRAFT_904560</name>
</gene>
<evidence type="ECO:0000313" key="1">
    <source>
        <dbReference type="EMBL" id="TFK60922.1"/>
    </source>
</evidence>
<name>A0ACD3A7W8_9AGAR</name>
<organism evidence="1 2">
    <name type="scientific">Pluteus cervinus</name>
    <dbReference type="NCBI Taxonomy" id="181527"/>
    <lineage>
        <taxon>Eukaryota</taxon>
        <taxon>Fungi</taxon>
        <taxon>Dikarya</taxon>
        <taxon>Basidiomycota</taxon>
        <taxon>Agaricomycotina</taxon>
        <taxon>Agaricomycetes</taxon>
        <taxon>Agaricomycetidae</taxon>
        <taxon>Agaricales</taxon>
        <taxon>Pluteineae</taxon>
        <taxon>Pluteaceae</taxon>
        <taxon>Pluteus</taxon>
    </lineage>
</organism>
<accession>A0ACD3A7W8</accession>
<keyword evidence="2" id="KW-1185">Reference proteome</keyword>
<dbReference type="Proteomes" id="UP000308600">
    <property type="component" value="Unassembled WGS sequence"/>
</dbReference>
<reference evidence="1 2" key="1">
    <citation type="journal article" date="2019" name="Nat. Ecol. Evol.">
        <title>Megaphylogeny resolves global patterns of mushroom evolution.</title>
        <authorList>
            <person name="Varga T."/>
            <person name="Krizsan K."/>
            <person name="Foldi C."/>
            <person name="Dima B."/>
            <person name="Sanchez-Garcia M."/>
            <person name="Sanchez-Ramirez S."/>
            <person name="Szollosi G.J."/>
            <person name="Szarkandi J.G."/>
            <person name="Papp V."/>
            <person name="Albert L."/>
            <person name="Andreopoulos W."/>
            <person name="Angelini C."/>
            <person name="Antonin V."/>
            <person name="Barry K.W."/>
            <person name="Bougher N.L."/>
            <person name="Buchanan P."/>
            <person name="Buyck B."/>
            <person name="Bense V."/>
            <person name="Catcheside P."/>
            <person name="Chovatia M."/>
            <person name="Cooper J."/>
            <person name="Damon W."/>
            <person name="Desjardin D."/>
            <person name="Finy P."/>
            <person name="Geml J."/>
            <person name="Haridas S."/>
            <person name="Hughes K."/>
            <person name="Justo A."/>
            <person name="Karasinski D."/>
            <person name="Kautmanova I."/>
            <person name="Kiss B."/>
            <person name="Kocsube S."/>
            <person name="Kotiranta H."/>
            <person name="LaButti K.M."/>
            <person name="Lechner B.E."/>
            <person name="Liimatainen K."/>
            <person name="Lipzen A."/>
            <person name="Lukacs Z."/>
            <person name="Mihaltcheva S."/>
            <person name="Morgado L.N."/>
            <person name="Niskanen T."/>
            <person name="Noordeloos M.E."/>
            <person name="Ohm R.A."/>
            <person name="Ortiz-Santana B."/>
            <person name="Ovrebo C."/>
            <person name="Racz N."/>
            <person name="Riley R."/>
            <person name="Savchenko A."/>
            <person name="Shiryaev A."/>
            <person name="Soop K."/>
            <person name="Spirin V."/>
            <person name="Szebenyi C."/>
            <person name="Tomsovsky M."/>
            <person name="Tulloss R.E."/>
            <person name="Uehling J."/>
            <person name="Grigoriev I.V."/>
            <person name="Vagvolgyi C."/>
            <person name="Papp T."/>
            <person name="Martin F.M."/>
            <person name="Miettinen O."/>
            <person name="Hibbett D.S."/>
            <person name="Nagy L.G."/>
        </authorList>
    </citation>
    <scope>NUCLEOTIDE SEQUENCE [LARGE SCALE GENOMIC DNA]</scope>
    <source>
        <strain evidence="1 2">NL-1719</strain>
    </source>
</reference>
<protein>
    <submittedName>
        <fullName evidence="1">Uncharacterized protein</fullName>
    </submittedName>
</protein>
<evidence type="ECO:0000313" key="2">
    <source>
        <dbReference type="Proteomes" id="UP000308600"/>
    </source>
</evidence>
<proteinExistence type="predicted"/>
<dbReference type="EMBL" id="ML208716">
    <property type="protein sequence ID" value="TFK60922.1"/>
    <property type="molecule type" value="Genomic_DNA"/>
</dbReference>